<feature type="transmembrane region" description="Helical" evidence="1">
    <location>
        <begin position="15"/>
        <end position="38"/>
    </location>
</feature>
<protein>
    <submittedName>
        <fullName evidence="2">DUF4013 domain-containing protein</fullName>
    </submittedName>
</protein>
<keyword evidence="3" id="KW-1185">Reference proteome</keyword>
<feature type="transmembrane region" description="Helical" evidence="1">
    <location>
        <begin position="72"/>
        <end position="101"/>
    </location>
</feature>
<proteinExistence type="predicted"/>
<evidence type="ECO:0000313" key="3">
    <source>
        <dbReference type="Proteomes" id="UP001596481"/>
    </source>
</evidence>
<accession>A0ABD5Z9S6</accession>
<evidence type="ECO:0000256" key="1">
    <source>
        <dbReference type="SAM" id="Phobius"/>
    </source>
</evidence>
<feature type="transmembrane region" description="Helical" evidence="1">
    <location>
        <begin position="121"/>
        <end position="150"/>
    </location>
</feature>
<dbReference type="InterPro" id="IPR025098">
    <property type="entry name" value="DUF4013"/>
</dbReference>
<dbReference type="RefSeq" id="WP_390221256.1">
    <property type="nucleotide sequence ID" value="NZ_JBHTAA010000001.1"/>
</dbReference>
<keyword evidence="1" id="KW-0472">Membrane</keyword>
<evidence type="ECO:0000313" key="2">
    <source>
        <dbReference type="EMBL" id="MFC7201951.1"/>
    </source>
</evidence>
<keyword evidence="1" id="KW-0812">Transmembrane</keyword>
<keyword evidence="1" id="KW-1133">Transmembrane helix</keyword>
<feature type="transmembrane region" description="Helical" evidence="1">
    <location>
        <begin position="192"/>
        <end position="214"/>
    </location>
</feature>
<gene>
    <name evidence="2" type="ORF">ACFQJC_00340</name>
</gene>
<sequence length="236" mass="24613">MLSDALWFLKRSDDWVATTIIGGVLSLLSVLIIPAFILQGYLVKAMRAAANGEEAAPSFTDWGELFVDGVKLFVVGLGWSLVVIVPMILLTIVLGIGSAALTQGATDPSAVSSAGSLGLGIFSLVGFLLIGLLGLLVGFLVPAASVNFAIEGNLGAGFDVRTITGAAFTSDYVVAWVLAIVVSMVLGTIGSVLSIVLVGLFLLFYVQVMTYYLFARGYADGLGYFPGSSERSTAGW</sequence>
<comment type="caution">
    <text evidence="2">The sequence shown here is derived from an EMBL/GenBank/DDBJ whole genome shotgun (WGS) entry which is preliminary data.</text>
</comment>
<name>A0ABD5Z9S6_9EURY</name>
<feature type="transmembrane region" description="Helical" evidence="1">
    <location>
        <begin position="162"/>
        <end position="186"/>
    </location>
</feature>
<dbReference type="EMBL" id="JBHTAA010000001">
    <property type="protein sequence ID" value="MFC7201951.1"/>
    <property type="molecule type" value="Genomic_DNA"/>
</dbReference>
<dbReference type="Proteomes" id="UP001596481">
    <property type="component" value="Unassembled WGS sequence"/>
</dbReference>
<reference evidence="2 3" key="1">
    <citation type="journal article" date="2019" name="Int. J. Syst. Evol. Microbiol.">
        <title>The Global Catalogue of Microorganisms (GCM) 10K type strain sequencing project: providing services to taxonomists for standard genome sequencing and annotation.</title>
        <authorList>
            <consortium name="The Broad Institute Genomics Platform"/>
            <consortium name="The Broad Institute Genome Sequencing Center for Infectious Disease"/>
            <person name="Wu L."/>
            <person name="Ma J."/>
        </authorList>
    </citation>
    <scope>NUCLEOTIDE SEQUENCE [LARGE SCALE GENOMIC DNA]</scope>
    <source>
        <strain evidence="2 3">DSM 29988</strain>
    </source>
</reference>
<dbReference type="Pfam" id="PF13197">
    <property type="entry name" value="DUF4013"/>
    <property type="match status" value="1"/>
</dbReference>
<organism evidence="2 3">
    <name type="scientific">Haloferax namakaokahaiae</name>
    <dbReference type="NCBI Taxonomy" id="1748331"/>
    <lineage>
        <taxon>Archaea</taxon>
        <taxon>Methanobacteriati</taxon>
        <taxon>Methanobacteriota</taxon>
        <taxon>Stenosarchaea group</taxon>
        <taxon>Halobacteria</taxon>
        <taxon>Halobacteriales</taxon>
        <taxon>Haloferacaceae</taxon>
        <taxon>Haloferax</taxon>
    </lineage>
</organism>
<dbReference type="AlphaFoldDB" id="A0ABD5Z9S6"/>